<dbReference type="EMBL" id="JACHMM010000001">
    <property type="protein sequence ID" value="MBB5790723.1"/>
    <property type="molecule type" value="Genomic_DNA"/>
</dbReference>
<name>A0A7W9LNV5_9ACTN</name>
<dbReference type="RefSeq" id="WP_184827001.1">
    <property type="nucleotide sequence ID" value="NZ_JACHMM010000001.1"/>
</dbReference>
<dbReference type="AlphaFoldDB" id="A0A7W9LNV5"/>
<dbReference type="InterPro" id="IPR016181">
    <property type="entry name" value="Acyl_CoA_acyltransferase"/>
</dbReference>
<sequence length="229" mass="23217">MTPHPLLALLLDAAAGRFPPVDGAVDVLPPVEDGLGGGLECATAFTGHAVVSTALPAGSVLGRGPDGFGGAMAPDFLRWLAGPGGWIGELDLLLVASGAGDHGGAEADAVVPRRTDLEEHARVRRARGLRREVEVFGDERGLVTLGRGPAGRRELSVEVPAGSEGRGGGRSLLADALALVPAGEPVFAAVTPGNARSLRAFLACGFMPIGSEVLLRPERDSVAAAGGLF</sequence>
<evidence type="ECO:0000313" key="2">
    <source>
        <dbReference type="Proteomes" id="UP000542813"/>
    </source>
</evidence>
<organism evidence="1 2">
    <name type="scientific">Jiangella mangrovi</name>
    <dbReference type="NCBI Taxonomy" id="1524084"/>
    <lineage>
        <taxon>Bacteria</taxon>
        <taxon>Bacillati</taxon>
        <taxon>Actinomycetota</taxon>
        <taxon>Actinomycetes</taxon>
        <taxon>Jiangellales</taxon>
        <taxon>Jiangellaceae</taxon>
        <taxon>Jiangella</taxon>
    </lineage>
</organism>
<dbReference type="SUPFAM" id="SSF55729">
    <property type="entry name" value="Acyl-CoA N-acyltransferases (Nat)"/>
    <property type="match status" value="1"/>
</dbReference>
<gene>
    <name evidence="1" type="ORF">HD601_005298</name>
</gene>
<reference evidence="1 2" key="1">
    <citation type="submission" date="2020-08" db="EMBL/GenBank/DDBJ databases">
        <title>Sequencing the genomes of 1000 actinobacteria strains.</title>
        <authorList>
            <person name="Klenk H.-P."/>
        </authorList>
    </citation>
    <scope>NUCLEOTIDE SEQUENCE [LARGE SCALE GENOMIC DNA]</scope>
    <source>
        <strain evidence="1 2">DSM 102122</strain>
    </source>
</reference>
<comment type="caution">
    <text evidence="1">The sequence shown here is derived from an EMBL/GenBank/DDBJ whole genome shotgun (WGS) entry which is preliminary data.</text>
</comment>
<proteinExistence type="predicted"/>
<protein>
    <submittedName>
        <fullName evidence="1">Uncharacterized protein</fullName>
    </submittedName>
</protein>
<accession>A0A7W9LNV5</accession>
<dbReference type="Proteomes" id="UP000542813">
    <property type="component" value="Unassembled WGS sequence"/>
</dbReference>
<evidence type="ECO:0000313" key="1">
    <source>
        <dbReference type="EMBL" id="MBB5790723.1"/>
    </source>
</evidence>
<keyword evidence="2" id="KW-1185">Reference proteome</keyword>